<evidence type="ECO:0000256" key="3">
    <source>
        <dbReference type="ARBA" id="ARBA00023125"/>
    </source>
</evidence>
<evidence type="ECO:0000256" key="2">
    <source>
        <dbReference type="ARBA" id="ARBA00023015"/>
    </source>
</evidence>
<dbReference type="RefSeq" id="WP_116624173.1">
    <property type="nucleotide sequence ID" value="NZ_QURN01000008.1"/>
</dbReference>
<dbReference type="SUPFAM" id="SSF46785">
    <property type="entry name" value="Winged helix' DNA-binding domain"/>
    <property type="match status" value="1"/>
</dbReference>
<dbReference type="InterPro" id="IPR058163">
    <property type="entry name" value="LysR-type_TF_proteobact-type"/>
</dbReference>
<dbReference type="AlphaFoldDB" id="A0A371XDJ0"/>
<evidence type="ECO:0000256" key="1">
    <source>
        <dbReference type="ARBA" id="ARBA00009437"/>
    </source>
</evidence>
<keyword evidence="2" id="KW-0805">Transcription regulation</keyword>
<accession>A0A371XDJ0</accession>
<gene>
    <name evidence="6" type="ORF">DY251_12155</name>
</gene>
<reference evidence="7" key="1">
    <citation type="submission" date="2018-08" db="EMBL/GenBank/DDBJ databases">
        <authorList>
            <person name="Im W.T."/>
        </authorList>
    </citation>
    <scope>NUCLEOTIDE SEQUENCE [LARGE SCALE GENOMIC DNA]</scope>
    <source>
        <strain evidence="7">LA-28</strain>
    </source>
</reference>
<dbReference type="PROSITE" id="PS50931">
    <property type="entry name" value="HTH_LYSR"/>
    <property type="match status" value="1"/>
</dbReference>
<dbReference type="FunFam" id="1.10.10.10:FF:000038">
    <property type="entry name" value="Glycine cleavage system transcriptional activator"/>
    <property type="match status" value="1"/>
</dbReference>
<dbReference type="InterPro" id="IPR005119">
    <property type="entry name" value="LysR_subst-bd"/>
</dbReference>
<protein>
    <submittedName>
        <fullName evidence="6">LysR family transcriptional regulator</fullName>
    </submittedName>
</protein>
<organism evidence="6 7">
    <name type="scientific">Mesorhizobium denitrificans</name>
    <dbReference type="NCBI Taxonomy" id="2294114"/>
    <lineage>
        <taxon>Bacteria</taxon>
        <taxon>Pseudomonadati</taxon>
        <taxon>Pseudomonadota</taxon>
        <taxon>Alphaproteobacteria</taxon>
        <taxon>Hyphomicrobiales</taxon>
        <taxon>Phyllobacteriaceae</taxon>
        <taxon>Mesorhizobium</taxon>
    </lineage>
</organism>
<dbReference type="Pfam" id="PF03466">
    <property type="entry name" value="LysR_substrate"/>
    <property type="match status" value="1"/>
</dbReference>
<dbReference type="PANTHER" id="PTHR30537:SF74">
    <property type="entry name" value="HTH-TYPE TRANSCRIPTIONAL REGULATOR TRPI"/>
    <property type="match status" value="1"/>
</dbReference>
<dbReference type="PANTHER" id="PTHR30537">
    <property type="entry name" value="HTH-TYPE TRANSCRIPTIONAL REGULATOR"/>
    <property type="match status" value="1"/>
</dbReference>
<feature type="domain" description="HTH lysR-type" evidence="5">
    <location>
        <begin position="10"/>
        <end position="67"/>
    </location>
</feature>
<evidence type="ECO:0000259" key="5">
    <source>
        <dbReference type="PROSITE" id="PS50931"/>
    </source>
</evidence>
<dbReference type="Gene3D" id="1.10.10.10">
    <property type="entry name" value="Winged helix-like DNA-binding domain superfamily/Winged helix DNA-binding domain"/>
    <property type="match status" value="1"/>
</dbReference>
<dbReference type="InterPro" id="IPR000847">
    <property type="entry name" value="LysR_HTH_N"/>
</dbReference>
<sequence length="287" mass="31895">MAVFDFSKLPPLEWLRVFEAAARLANFTAAAAELNLTQAAVSQRIRLLESQLGTKLFERLPRGVTLTLAGEAYLPHVQASLSALARATTDVFGADRRRITIAAAGSAILLWIVPRLERLRRSVPRTTIKFVTVYREPDYVTAHADFDVRFGDGVWSGRESRLLFPEILAPVAAPSLLAEWPDWREAPAIGLAGPRQGWLEWSMETGKLPPRASEIRFDSFLQVREAALRGQGIMLGSLGLLEDDFATGRLVRLDEPSITMRSGNWLTWAEHDLPHRLVNVVFDALSG</sequence>
<evidence type="ECO:0000256" key="4">
    <source>
        <dbReference type="ARBA" id="ARBA00023163"/>
    </source>
</evidence>
<dbReference type="InterPro" id="IPR036388">
    <property type="entry name" value="WH-like_DNA-bd_sf"/>
</dbReference>
<name>A0A371XDJ0_9HYPH</name>
<keyword evidence="3" id="KW-0238">DNA-binding</keyword>
<evidence type="ECO:0000313" key="6">
    <source>
        <dbReference type="EMBL" id="RFC67299.1"/>
    </source>
</evidence>
<dbReference type="GO" id="GO:0043565">
    <property type="term" value="F:sequence-specific DNA binding"/>
    <property type="evidence" value="ECO:0007669"/>
    <property type="project" value="TreeGrafter"/>
</dbReference>
<dbReference type="GO" id="GO:0003700">
    <property type="term" value="F:DNA-binding transcription factor activity"/>
    <property type="evidence" value="ECO:0007669"/>
    <property type="project" value="InterPro"/>
</dbReference>
<keyword evidence="7" id="KW-1185">Reference proteome</keyword>
<dbReference type="SUPFAM" id="SSF53850">
    <property type="entry name" value="Periplasmic binding protein-like II"/>
    <property type="match status" value="1"/>
</dbReference>
<evidence type="ECO:0000313" key="7">
    <source>
        <dbReference type="Proteomes" id="UP000262379"/>
    </source>
</evidence>
<comment type="similarity">
    <text evidence="1">Belongs to the LysR transcriptional regulatory family.</text>
</comment>
<dbReference type="EMBL" id="QURN01000008">
    <property type="protein sequence ID" value="RFC67299.1"/>
    <property type="molecule type" value="Genomic_DNA"/>
</dbReference>
<dbReference type="PRINTS" id="PR00039">
    <property type="entry name" value="HTHLYSR"/>
</dbReference>
<dbReference type="Pfam" id="PF00126">
    <property type="entry name" value="HTH_1"/>
    <property type="match status" value="1"/>
</dbReference>
<proteinExistence type="inferred from homology"/>
<dbReference type="InterPro" id="IPR036390">
    <property type="entry name" value="WH_DNA-bd_sf"/>
</dbReference>
<dbReference type="Proteomes" id="UP000262379">
    <property type="component" value="Unassembled WGS sequence"/>
</dbReference>
<dbReference type="GO" id="GO:0006351">
    <property type="term" value="P:DNA-templated transcription"/>
    <property type="evidence" value="ECO:0007669"/>
    <property type="project" value="TreeGrafter"/>
</dbReference>
<comment type="caution">
    <text evidence="6">The sequence shown here is derived from an EMBL/GenBank/DDBJ whole genome shotgun (WGS) entry which is preliminary data.</text>
</comment>
<dbReference type="Gene3D" id="3.40.190.10">
    <property type="entry name" value="Periplasmic binding protein-like II"/>
    <property type="match status" value="2"/>
</dbReference>
<keyword evidence="4" id="KW-0804">Transcription</keyword>